<evidence type="ECO:0000313" key="2">
    <source>
        <dbReference type="Proteomes" id="UP000789366"/>
    </source>
</evidence>
<dbReference type="EMBL" id="CAJVPW010001599">
    <property type="protein sequence ID" value="CAG8488027.1"/>
    <property type="molecule type" value="Genomic_DNA"/>
</dbReference>
<dbReference type="Proteomes" id="UP000789366">
    <property type="component" value="Unassembled WGS sequence"/>
</dbReference>
<comment type="caution">
    <text evidence="1">The sequence shown here is derived from an EMBL/GenBank/DDBJ whole genome shotgun (WGS) entry which is preliminary data.</text>
</comment>
<organism evidence="1 2">
    <name type="scientific">Cetraspora pellucida</name>
    <dbReference type="NCBI Taxonomy" id="1433469"/>
    <lineage>
        <taxon>Eukaryota</taxon>
        <taxon>Fungi</taxon>
        <taxon>Fungi incertae sedis</taxon>
        <taxon>Mucoromycota</taxon>
        <taxon>Glomeromycotina</taxon>
        <taxon>Glomeromycetes</taxon>
        <taxon>Diversisporales</taxon>
        <taxon>Gigasporaceae</taxon>
        <taxon>Cetraspora</taxon>
    </lineage>
</organism>
<protein>
    <submittedName>
        <fullName evidence="1">15680_t:CDS:1</fullName>
    </submittedName>
</protein>
<keyword evidence="2" id="KW-1185">Reference proteome</keyword>
<gene>
    <name evidence="1" type="ORF">SPELUC_LOCUS2432</name>
</gene>
<accession>A0ACA9KR16</accession>
<reference evidence="1" key="1">
    <citation type="submission" date="2021-06" db="EMBL/GenBank/DDBJ databases">
        <authorList>
            <person name="Kallberg Y."/>
            <person name="Tangrot J."/>
            <person name="Rosling A."/>
        </authorList>
    </citation>
    <scope>NUCLEOTIDE SEQUENCE</scope>
    <source>
        <strain evidence="1">28 12/20/2015</strain>
    </source>
</reference>
<sequence>MKGELIPPSLRGKMPTKSLLYDEFVSLQLAAYLRSQKFNATPKLVKNYLDQHILPQLNIRPVQYISVRTSCRWMHKLGFHFQRLGPCMHISDFLTETVGPLKDSQEEAHIMIILGANRDGFWDSAKLLEQVRQAIDIFERTHPGCVGVFAFNNATSHTAFAENALVASKMNLSSGGSAPKMRDTIWNGNRQSMVIEEDYFVYDKKKKVNVNLQGQPKGRNDNTFIMWE</sequence>
<name>A0ACA9KR16_9GLOM</name>
<evidence type="ECO:0000313" key="1">
    <source>
        <dbReference type="EMBL" id="CAG8488027.1"/>
    </source>
</evidence>
<proteinExistence type="predicted"/>